<name>A0LHA4_SYNFM</name>
<evidence type="ECO:0000313" key="3">
    <source>
        <dbReference type="Proteomes" id="UP000001784"/>
    </source>
</evidence>
<organism evidence="2 3">
    <name type="scientific">Syntrophobacter fumaroxidans (strain DSM 10017 / MPOB)</name>
    <dbReference type="NCBI Taxonomy" id="335543"/>
    <lineage>
        <taxon>Bacteria</taxon>
        <taxon>Pseudomonadati</taxon>
        <taxon>Thermodesulfobacteriota</taxon>
        <taxon>Syntrophobacteria</taxon>
        <taxon>Syntrophobacterales</taxon>
        <taxon>Syntrophobacteraceae</taxon>
        <taxon>Syntrophobacter</taxon>
    </lineage>
</organism>
<gene>
    <name evidence="2" type="ordered locus">Sfum_1113</name>
</gene>
<feature type="compositionally biased region" description="Acidic residues" evidence="1">
    <location>
        <begin position="72"/>
        <end position="89"/>
    </location>
</feature>
<accession>A0LHA4</accession>
<dbReference type="EMBL" id="CP000478">
    <property type="protein sequence ID" value="ABK16806.1"/>
    <property type="molecule type" value="Genomic_DNA"/>
</dbReference>
<sequence length="303" mass="34455">MMEFFEGFSWAVPKGFSDPVAFCRFERGDTFYDTPKAYEVWSEALKHIKYSIRVQSPERAITQKRAQPPEGDITEDTEMDADSIDDDSSPEGADSRKAGTNADSLFSDNWTKEAVIVLTEYQSKDSRTITTTQGRVYTAVWKGDLSILEDDGPFPVPATPGTLIKKEKKKMLLENSQPFIEGLRADEKIADPTVFALPYDETLELYRNKFQRLRTTIPNAVILIKRPEEVDISHPNGFIPTMRIAFFIMESTGYHEAAELIKKALYKPANNRETETDRFKVSAHGFLFPDQSASTVVRETRKR</sequence>
<dbReference type="STRING" id="335543.Sfum_1113"/>
<proteinExistence type="predicted"/>
<evidence type="ECO:0000256" key="1">
    <source>
        <dbReference type="SAM" id="MobiDB-lite"/>
    </source>
</evidence>
<dbReference type="HOGENOM" id="CLU_918067_0_0_7"/>
<protein>
    <submittedName>
        <fullName evidence="2">Uncharacterized protein</fullName>
    </submittedName>
</protein>
<dbReference type="InParanoid" id="A0LHA4"/>
<dbReference type="AlphaFoldDB" id="A0LHA4"/>
<reference evidence="2 3" key="1">
    <citation type="submission" date="2006-10" db="EMBL/GenBank/DDBJ databases">
        <title>Complete sequence of Syntrophobacter fumaroxidans MPOB.</title>
        <authorList>
            <consortium name="US DOE Joint Genome Institute"/>
            <person name="Copeland A."/>
            <person name="Lucas S."/>
            <person name="Lapidus A."/>
            <person name="Barry K."/>
            <person name="Detter J.C."/>
            <person name="Glavina del Rio T."/>
            <person name="Hammon N."/>
            <person name="Israni S."/>
            <person name="Pitluck S."/>
            <person name="Goltsman E.G."/>
            <person name="Martinez M."/>
            <person name="Schmutz J."/>
            <person name="Larimer F."/>
            <person name="Land M."/>
            <person name="Hauser L."/>
            <person name="Kyrpides N."/>
            <person name="Kim E."/>
            <person name="Boone D.R."/>
            <person name="Brockman F."/>
            <person name="Culley D."/>
            <person name="Ferry J."/>
            <person name="Gunsalus R."/>
            <person name="McInerney M.J."/>
            <person name="Morrison M."/>
            <person name="Plugge C."/>
            <person name="Rohlin L."/>
            <person name="Scholten J."/>
            <person name="Sieber J."/>
            <person name="Stams A.J.M."/>
            <person name="Worm P."/>
            <person name="Henstra A.M."/>
            <person name="Richardson P."/>
        </authorList>
    </citation>
    <scope>NUCLEOTIDE SEQUENCE [LARGE SCALE GENOMIC DNA]</scope>
    <source>
        <strain evidence="3">DSM 10017 / MPOB</strain>
    </source>
</reference>
<dbReference type="Proteomes" id="UP000001784">
    <property type="component" value="Chromosome"/>
</dbReference>
<evidence type="ECO:0000313" key="2">
    <source>
        <dbReference type="EMBL" id="ABK16806.1"/>
    </source>
</evidence>
<keyword evidence="3" id="KW-1185">Reference proteome</keyword>
<feature type="region of interest" description="Disordered" evidence="1">
    <location>
        <begin position="59"/>
        <end position="103"/>
    </location>
</feature>
<dbReference type="KEGG" id="sfu:Sfum_1113"/>